<dbReference type="AlphaFoldDB" id="A0A5C6RZ55"/>
<gene>
    <name evidence="4" type="ORF">FRY97_03305</name>
</gene>
<dbReference type="Proteomes" id="UP000321580">
    <property type="component" value="Unassembled WGS sequence"/>
</dbReference>
<proteinExistence type="predicted"/>
<feature type="domain" description="POTRA" evidence="3">
    <location>
        <begin position="53"/>
        <end position="131"/>
    </location>
</feature>
<keyword evidence="2" id="KW-0472">Membrane</keyword>
<sequence length="495" mass="57025">MKALTCVGWHSLLLLYCIVNPNTLFMPFRPAILLLFGLGLCCALWGRSAEGGVLIDEISISGNKRTKAAVIRREMLIQEGDTIPLGELSARISRCEEVIMNTGLFNRAKITYKEWEGSTNRVHLLVTVEEGWYIFPVPIFELADRNFNVWWVDQGRALDRTNYGLHFAHINVSGHRDKLKSTIKYGYTRKYSLFYERPYLNRSKTLGAWVDAGYWANREVNYATREGKQVFFRKEDGFLYRHFSGSLGLAYRPDIFGTHRLELEYRDTRVGAEVTEELNPDYLLEGRSRLRSFRLAYQYVYENRDAAAYPWSGNFAFAAAVKDGLGVFGQRSGLTVYGGYGHYFPMGQRWSFGAEARAKYSVIRSPQPYRENRALGFGNYTLHGWEYYIVDGLDLGLLKTALRFRFWSFDFNFGKLMPMQALRSMPVRLQLALNNDLAFVNSPHNRADNPFSNRLLWGGGLGLEAVFYYDKVVRIEYSLNDLLEKGLFLHFSMNI</sequence>
<evidence type="ECO:0000313" key="4">
    <source>
        <dbReference type="EMBL" id="TXB67886.1"/>
    </source>
</evidence>
<name>A0A5C6RZ55_9BACT</name>
<dbReference type="InterPro" id="IPR010827">
    <property type="entry name" value="BamA/TamA_POTRA"/>
</dbReference>
<protein>
    <recommendedName>
        <fullName evidence="3">POTRA domain-containing protein</fullName>
    </recommendedName>
</protein>
<dbReference type="PROSITE" id="PS51779">
    <property type="entry name" value="POTRA"/>
    <property type="match status" value="1"/>
</dbReference>
<comment type="caution">
    <text evidence="4">The sequence shown here is derived from an EMBL/GenBank/DDBJ whole genome shotgun (WGS) entry which is preliminary data.</text>
</comment>
<evidence type="ECO:0000256" key="2">
    <source>
        <dbReference type="ARBA" id="ARBA00023136"/>
    </source>
</evidence>
<keyword evidence="5" id="KW-1185">Reference proteome</keyword>
<dbReference type="EMBL" id="VOOR01000005">
    <property type="protein sequence ID" value="TXB67886.1"/>
    <property type="molecule type" value="Genomic_DNA"/>
</dbReference>
<dbReference type="OrthoDB" id="9768717at2"/>
<comment type="subcellular location">
    <subcellularLocation>
        <location evidence="1">Membrane</location>
    </subcellularLocation>
</comment>
<dbReference type="GO" id="GO:0019867">
    <property type="term" value="C:outer membrane"/>
    <property type="evidence" value="ECO:0007669"/>
    <property type="project" value="InterPro"/>
</dbReference>
<evidence type="ECO:0000256" key="1">
    <source>
        <dbReference type="ARBA" id="ARBA00004370"/>
    </source>
</evidence>
<organism evidence="4 5">
    <name type="scientific">Phaeodactylibacter luteus</name>
    <dbReference type="NCBI Taxonomy" id="1564516"/>
    <lineage>
        <taxon>Bacteria</taxon>
        <taxon>Pseudomonadati</taxon>
        <taxon>Bacteroidota</taxon>
        <taxon>Saprospiria</taxon>
        <taxon>Saprospirales</taxon>
        <taxon>Haliscomenobacteraceae</taxon>
        <taxon>Phaeodactylibacter</taxon>
    </lineage>
</organism>
<accession>A0A5C6RZ55</accession>
<reference evidence="4 5" key="1">
    <citation type="submission" date="2019-08" db="EMBL/GenBank/DDBJ databases">
        <title>Genome of Phaeodactylibacter luteus.</title>
        <authorList>
            <person name="Bowman J.P."/>
        </authorList>
    </citation>
    <scope>NUCLEOTIDE SEQUENCE [LARGE SCALE GENOMIC DNA]</scope>
    <source>
        <strain evidence="4 5">KCTC 42180</strain>
    </source>
</reference>
<evidence type="ECO:0000313" key="5">
    <source>
        <dbReference type="Proteomes" id="UP000321580"/>
    </source>
</evidence>
<evidence type="ECO:0000259" key="3">
    <source>
        <dbReference type="PROSITE" id="PS51779"/>
    </source>
</evidence>
<dbReference type="InterPro" id="IPR034746">
    <property type="entry name" value="POTRA"/>
</dbReference>
<dbReference type="Gene3D" id="2.40.160.50">
    <property type="entry name" value="membrane protein fhac: a member of the omp85/tpsb transporter family"/>
    <property type="match status" value="1"/>
</dbReference>
<dbReference type="Pfam" id="PF07244">
    <property type="entry name" value="POTRA"/>
    <property type="match status" value="1"/>
</dbReference>
<dbReference type="Gene3D" id="3.10.20.310">
    <property type="entry name" value="membrane protein fhac"/>
    <property type="match status" value="1"/>
</dbReference>